<accession>A0A150NN47</accession>
<dbReference type="EMBL" id="LROU01000112">
    <property type="protein sequence ID" value="KYF34887.1"/>
    <property type="molecule type" value="Genomic_DNA"/>
</dbReference>
<evidence type="ECO:0000313" key="2">
    <source>
        <dbReference type="EMBL" id="KYF34887.1"/>
    </source>
</evidence>
<feature type="compositionally biased region" description="Basic and acidic residues" evidence="1">
    <location>
        <begin position="10"/>
        <end position="26"/>
    </location>
</feature>
<feature type="region of interest" description="Disordered" evidence="1">
    <location>
        <begin position="103"/>
        <end position="152"/>
    </location>
</feature>
<feature type="region of interest" description="Disordered" evidence="1">
    <location>
        <begin position="1"/>
        <end position="37"/>
    </location>
</feature>
<feature type="compositionally biased region" description="Polar residues" evidence="1">
    <location>
        <begin position="127"/>
        <end position="137"/>
    </location>
</feature>
<feature type="compositionally biased region" description="Basic and acidic residues" evidence="1">
    <location>
        <begin position="103"/>
        <end position="126"/>
    </location>
</feature>
<evidence type="ECO:0000256" key="1">
    <source>
        <dbReference type="SAM" id="MobiDB-lite"/>
    </source>
</evidence>
<dbReference type="PATRIC" id="fig|28037.235.peg.1360"/>
<protein>
    <submittedName>
        <fullName evidence="2">Phage protein</fullName>
    </submittedName>
</protein>
<proteinExistence type="predicted"/>
<dbReference type="Proteomes" id="UP000075442">
    <property type="component" value="Unassembled WGS sequence"/>
</dbReference>
<evidence type="ECO:0000313" key="3">
    <source>
        <dbReference type="Proteomes" id="UP000075442"/>
    </source>
</evidence>
<comment type="caution">
    <text evidence="2">The sequence shown here is derived from an EMBL/GenBank/DDBJ whole genome shotgun (WGS) entry which is preliminary data.</text>
</comment>
<reference evidence="2 3" key="1">
    <citation type="submission" date="2016-01" db="EMBL/GenBank/DDBJ databases">
        <title>Highly variable Streptococcus oralis 1 are common among viridans streptococci isolated from primates.</title>
        <authorList>
            <person name="Denapaite D."/>
            <person name="Rieger M."/>
            <person name="Koendgen S."/>
            <person name="Brueckner R."/>
            <person name="Ochigava I."/>
            <person name="Kappeler P."/>
            <person name="Maetz-Rensing K."/>
            <person name="Leendertz F."/>
        </authorList>
    </citation>
    <scope>NUCLEOTIDE SEQUENCE [LARGE SCALE GENOMIC DNA]</scope>
    <source>
        <strain evidence="2 3">M3-1</strain>
    </source>
</reference>
<gene>
    <name evidence="2" type="ORF">SMIM3I_00183</name>
</gene>
<organism evidence="2 3">
    <name type="scientific">Streptococcus mitis</name>
    <dbReference type="NCBI Taxonomy" id="28037"/>
    <lineage>
        <taxon>Bacteria</taxon>
        <taxon>Bacillati</taxon>
        <taxon>Bacillota</taxon>
        <taxon>Bacilli</taxon>
        <taxon>Lactobacillales</taxon>
        <taxon>Streptococcaceae</taxon>
        <taxon>Streptococcus</taxon>
        <taxon>Streptococcus mitis group</taxon>
    </lineage>
</organism>
<sequence length="152" mass="17016">MANEQNLIKNSERTPSERRENAKKAGEASGKARRKKANLKKAFETILQAEVASPNVKKQLEELGFDSTNEMALAMVMMQKAMKGNVRAFEQISKLTTTDAKDTLDKKEQKARIKRLELDNKKREQELSGSKSDTSLMESLLDAVKGGDEVED</sequence>
<dbReference type="RefSeq" id="WP_049492555.1">
    <property type="nucleotide sequence ID" value="NZ_LROV01000007.1"/>
</dbReference>
<dbReference type="AlphaFoldDB" id="A0A150NN47"/>
<name>A0A150NN47_STRMT</name>